<keyword evidence="10" id="KW-1185">Reference proteome</keyword>
<evidence type="ECO:0000256" key="1">
    <source>
        <dbReference type="ARBA" id="ARBA00003022"/>
    </source>
</evidence>
<name>A0ABX4MER8_9HYPH</name>
<dbReference type="InterPro" id="IPR012340">
    <property type="entry name" value="NA-bd_OB-fold"/>
</dbReference>
<evidence type="ECO:0000256" key="7">
    <source>
        <dbReference type="ARBA" id="ARBA00035161"/>
    </source>
</evidence>
<dbReference type="SUPFAM" id="SSF50249">
    <property type="entry name" value="Nucleic acid-binding proteins"/>
    <property type="match status" value="1"/>
</dbReference>
<accession>A0ABX4MER8</accession>
<gene>
    <name evidence="9" type="primary">rpsL</name>
    <name evidence="9" type="ORF">MAGCAS_188</name>
</gene>
<keyword evidence="3" id="KW-0488">Methylation</keyword>
<proteinExistence type="inferred from homology"/>
<dbReference type="Gene3D" id="2.40.50.140">
    <property type="entry name" value="Nucleic acid-binding proteins"/>
    <property type="match status" value="1"/>
</dbReference>
<evidence type="ECO:0000313" key="9">
    <source>
        <dbReference type="EMBL" id="PIM94950.1"/>
    </source>
</evidence>
<dbReference type="PRINTS" id="PR01034">
    <property type="entry name" value="RIBOSOMALS12"/>
</dbReference>
<evidence type="ECO:0000256" key="5">
    <source>
        <dbReference type="ARBA" id="ARBA00023274"/>
    </source>
</evidence>
<keyword evidence="5" id="KW-0687">Ribonucleoprotein</keyword>
<dbReference type="Proteomes" id="UP000229707">
    <property type="component" value="Unassembled WGS sequence"/>
</dbReference>
<sequence length="163" mass="18080">MTTNQFIKSKSKNTTEESNTLAMNGDLFRSGICTGVYVTTPKWPNVGSKQVVVVKLCNGKEEIVYVSGDGYNRQEHSVVIVKGGICEGFTGVRHHLVRGLSDLKCIGNRYNSGSKYGTEMVTSSKNHQRCNIKIPIHQSVVLTTHRSLIQSAKHRQLSSRWLG</sequence>
<reference evidence="9" key="1">
    <citation type="submission" date="2017-09" db="EMBL/GenBank/DDBJ databases">
        <authorList>
            <person name="Campbell M.A."/>
            <person name="Lukasik P."/>
            <person name="Simon C."/>
            <person name="McCutcheon J.P."/>
        </authorList>
    </citation>
    <scope>NUCLEOTIDE SEQUENCE [LARGE SCALE GENOMIC DNA]</scope>
    <source>
        <strain evidence="9">MAGCAS</strain>
    </source>
</reference>
<organism evidence="9 10">
    <name type="scientific">Candidatus Hodgkinia cicadicola</name>
    <dbReference type="NCBI Taxonomy" id="573658"/>
    <lineage>
        <taxon>Bacteria</taxon>
        <taxon>Pseudomonadati</taxon>
        <taxon>Pseudomonadota</taxon>
        <taxon>Alphaproteobacteria</taxon>
        <taxon>Hyphomicrobiales</taxon>
        <taxon>Candidatus Hodgkinia</taxon>
    </lineage>
</organism>
<comment type="caution">
    <text evidence="9">The sequence shown here is derived from an EMBL/GenBank/DDBJ whole genome shotgun (WGS) entry which is preliminary data.</text>
</comment>
<comment type="function">
    <text evidence="6">Interacts with and stabilizes bases of the 16S rRNA that are involved in tRNA selection in the A site and with the mRNA backbone. Located at the interface of the 30S and 50S subunits, it traverses the body of the 30S subunit contacting proteins on the other side and probably holding the rRNA structure together. The combined cluster of proteins S8, S12 and S17 appears to hold together the shoulder and platform of the 30S subunit.</text>
</comment>
<comment type="function">
    <text evidence="1">With S4 and S5 plays an important role in translational accuracy.</text>
</comment>
<comment type="similarity">
    <text evidence="2">Belongs to the universal ribosomal protein uS12 family.</text>
</comment>
<dbReference type="Pfam" id="PF00164">
    <property type="entry name" value="Ribosom_S12_S23"/>
    <property type="match status" value="1"/>
</dbReference>
<evidence type="ECO:0000256" key="3">
    <source>
        <dbReference type="ARBA" id="ARBA00022481"/>
    </source>
</evidence>
<evidence type="ECO:0000256" key="2">
    <source>
        <dbReference type="ARBA" id="ARBA00005657"/>
    </source>
</evidence>
<dbReference type="InterPro" id="IPR005679">
    <property type="entry name" value="Ribosomal_uS12_bac"/>
</dbReference>
<keyword evidence="4 9" id="KW-0689">Ribosomal protein</keyword>
<evidence type="ECO:0000256" key="8">
    <source>
        <dbReference type="ARBA" id="ARBA00035314"/>
    </source>
</evidence>
<protein>
    <recommendedName>
        <fullName evidence="7">Small ribosomal subunit protein uS12</fullName>
    </recommendedName>
    <alternativeName>
        <fullName evidence="8">30S ribosomal protein S12</fullName>
    </alternativeName>
</protein>
<dbReference type="GO" id="GO:0005840">
    <property type="term" value="C:ribosome"/>
    <property type="evidence" value="ECO:0007669"/>
    <property type="project" value="UniProtKB-KW"/>
</dbReference>
<dbReference type="PANTHER" id="PTHR11652">
    <property type="entry name" value="30S RIBOSOMAL PROTEIN S12 FAMILY MEMBER"/>
    <property type="match status" value="1"/>
</dbReference>
<evidence type="ECO:0000256" key="6">
    <source>
        <dbReference type="ARBA" id="ARBA00024962"/>
    </source>
</evidence>
<dbReference type="EMBL" id="NXGL01000040">
    <property type="protein sequence ID" value="PIM94950.1"/>
    <property type="molecule type" value="Genomic_DNA"/>
</dbReference>
<evidence type="ECO:0000313" key="10">
    <source>
        <dbReference type="Proteomes" id="UP000229707"/>
    </source>
</evidence>
<evidence type="ECO:0000256" key="4">
    <source>
        <dbReference type="ARBA" id="ARBA00022980"/>
    </source>
</evidence>
<dbReference type="InterPro" id="IPR006032">
    <property type="entry name" value="Ribosomal_uS12"/>
</dbReference>